<dbReference type="Proteomes" id="UP000569005">
    <property type="component" value="Unassembled WGS sequence"/>
</dbReference>
<accession>A0ACC5NYG2</accession>
<name>A0ACC5NYG2_9BACT</name>
<organism evidence="1 2">
    <name type="scientific">Tunturiibacter gelidiferens</name>
    <dbReference type="NCBI Taxonomy" id="3069689"/>
    <lineage>
        <taxon>Bacteria</taxon>
        <taxon>Pseudomonadati</taxon>
        <taxon>Acidobacteriota</taxon>
        <taxon>Terriglobia</taxon>
        <taxon>Terriglobales</taxon>
        <taxon>Acidobacteriaceae</taxon>
        <taxon>Tunturiibacter</taxon>
    </lineage>
</organism>
<gene>
    <name evidence="1" type="ORF">HDF13_001965</name>
</gene>
<proteinExistence type="predicted"/>
<dbReference type="EMBL" id="JACHEA010000001">
    <property type="protein sequence ID" value="MBB5339632.1"/>
    <property type="molecule type" value="Genomic_DNA"/>
</dbReference>
<evidence type="ECO:0000313" key="1">
    <source>
        <dbReference type="EMBL" id="MBB5339632.1"/>
    </source>
</evidence>
<evidence type="ECO:0000313" key="2">
    <source>
        <dbReference type="Proteomes" id="UP000569005"/>
    </source>
</evidence>
<sequence length="225" mass="25848">MFLGHFAVGFASKRFAPRTNMGALIAAPMLLDMLWPVFLLTGWERARIDPGNTRFTPLDLEYFPWSHSLLMSVVWASAFSFFYYVTTRYRPGTVAIWIGVVSHWLLDWITHRPDMQLYPGSRRFGLGLWNHVGATLAVELTMFVVGVWLYVGVTRARDRVGRYGFLAYIVLLLVLYVGDRFSTPPTSVRQDIAWPGIVAEFVLIPWAWWFDDHRDLRSEIGEAGI</sequence>
<protein>
    <submittedName>
        <fullName evidence="1">Membrane-bound metal-dependent hydrolase YbcI (DUF457 family)</fullName>
    </submittedName>
</protein>
<reference evidence="1" key="1">
    <citation type="submission" date="2020-08" db="EMBL/GenBank/DDBJ databases">
        <title>Genomic Encyclopedia of Type Strains, Phase IV (KMG-V): Genome sequencing to study the core and pangenomes of soil and plant-associated prokaryotes.</title>
        <authorList>
            <person name="Whitman W."/>
        </authorList>
    </citation>
    <scope>NUCLEOTIDE SEQUENCE</scope>
    <source>
        <strain evidence="1">M8UP15</strain>
    </source>
</reference>
<keyword evidence="1" id="KW-0378">Hydrolase</keyword>
<keyword evidence="2" id="KW-1185">Reference proteome</keyword>
<comment type="caution">
    <text evidence="1">The sequence shown here is derived from an EMBL/GenBank/DDBJ whole genome shotgun (WGS) entry which is preliminary data.</text>
</comment>